<comment type="caution">
    <text evidence="1">The sequence shown here is derived from an EMBL/GenBank/DDBJ whole genome shotgun (WGS) entry which is preliminary data.</text>
</comment>
<name>A0ABV8UA39_9PROT</name>
<gene>
    <name evidence="1" type="ORF">ACFO5Q_06815</name>
</gene>
<protein>
    <submittedName>
        <fullName evidence="1">Amidoligase family protein</fullName>
    </submittedName>
</protein>
<evidence type="ECO:0000313" key="1">
    <source>
        <dbReference type="EMBL" id="MFC4347554.1"/>
    </source>
</evidence>
<accession>A0ABV8UA39</accession>
<reference evidence="2" key="1">
    <citation type="journal article" date="2019" name="Int. J. Syst. Evol. Microbiol.">
        <title>The Global Catalogue of Microorganisms (GCM) 10K type strain sequencing project: providing services to taxonomists for standard genome sequencing and annotation.</title>
        <authorList>
            <consortium name="The Broad Institute Genomics Platform"/>
            <consortium name="The Broad Institute Genome Sequencing Center for Infectious Disease"/>
            <person name="Wu L."/>
            <person name="Ma J."/>
        </authorList>
    </citation>
    <scope>NUCLEOTIDE SEQUENCE [LARGE SCALE GENOMIC DNA]</scope>
    <source>
        <strain evidence="2">CGMCC 1.15304</strain>
    </source>
</reference>
<organism evidence="1 2">
    <name type="scientific">Kordiimonas lipolytica</name>
    <dbReference type="NCBI Taxonomy" id="1662421"/>
    <lineage>
        <taxon>Bacteria</taxon>
        <taxon>Pseudomonadati</taxon>
        <taxon>Pseudomonadota</taxon>
        <taxon>Alphaproteobacteria</taxon>
        <taxon>Kordiimonadales</taxon>
        <taxon>Kordiimonadaceae</taxon>
        <taxon>Kordiimonas</taxon>
    </lineage>
</organism>
<evidence type="ECO:0000313" key="2">
    <source>
        <dbReference type="Proteomes" id="UP001595776"/>
    </source>
</evidence>
<keyword evidence="2" id="KW-1185">Reference proteome</keyword>
<proteinExistence type="predicted"/>
<dbReference type="Proteomes" id="UP001595776">
    <property type="component" value="Unassembled WGS sequence"/>
</dbReference>
<sequence>MNKSAAPNDTGEKSSRKIGVEIEFAGLTPDQAADVVASALGGEPKQTDLYFWTVEETELGDIDVELDTQFVKAGNNPLQEALEAASEELGIEIRRLIGSASEGLVPTEIVSPPIPVSSLPGMDKLVDALRQAGAKDSSGSPLFAFGLHLNPEVTGKDVAAILPTFKAYMLMSAWLRDQIGIDLARKALPYIDPFPVSYVKHATRADYTPDLNQLIDDYLDENATRNRELDMLPLFAHLDEERVRKRVNDPRIKPRPTYHYRLPEARLSSPDWSIGQEWDRWLLVEKLAGDADALTGLAELFTDTPPRKWLEASSSFLSEWREG</sequence>
<dbReference type="EMBL" id="JBHSCR010000003">
    <property type="protein sequence ID" value="MFC4347554.1"/>
    <property type="molecule type" value="Genomic_DNA"/>
</dbReference>
<dbReference type="InterPro" id="IPR022025">
    <property type="entry name" value="Amidoligase_2"/>
</dbReference>
<dbReference type="Pfam" id="PF12224">
    <property type="entry name" value="Amidoligase_2"/>
    <property type="match status" value="1"/>
</dbReference>
<dbReference type="RefSeq" id="WP_068153332.1">
    <property type="nucleotide sequence ID" value="NZ_JBHSCR010000003.1"/>
</dbReference>